<dbReference type="InterPro" id="IPR036322">
    <property type="entry name" value="WD40_repeat_dom_sf"/>
</dbReference>
<dbReference type="RefSeq" id="XP_001433970.1">
    <property type="nucleotide sequence ID" value="XM_001433933.1"/>
</dbReference>
<keyword evidence="3" id="KW-1185">Reference proteome</keyword>
<dbReference type="GeneID" id="5019755"/>
<dbReference type="eggNOG" id="KOG0266">
    <property type="taxonomic scope" value="Eukaryota"/>
</dbReference>
<dbReference type="Proteomes" id="UP000000600">
    <property type="component" value="Unassembled WGS sequence"/>
</dbReference>
<dbReference type="InterPro" id="IPR015943">
    <property type="entry name" value="WD40/YVTN_repeat-like_dom_sf"/>
</dbReference>
<dbReference type="Pfam" id="PF00400">
    <property type="entry name" value="WD40"/>
    <property type="match status" value="1"/>
</dbReference>
<dbReference type="PROSITE" id="PS50082">
    <property type="entry name" value="WD_REPEATS_2"/>
    <property type="match status" value="1"/>
</dbReference>
<dbReference type="InParanoid" id="A0C706"/>
<sequence length="344" mass="39678">MGNDSQKYKQPLYELQKSCTFQMKYPCSTVAINQSGSLILTNLVSRILVFGFDGKSIKSISNIQKHQCSITVLKFFNLRNQFISGSSDLSIIIMPTILNPTKYIQKLKGHKGMIMCIAIHSLNEDLMVSGDYENTIRIWSMQQSSLQWKCIQEIIEHKSQVYGISINEIGNQVVSCDKKQLILVIEKSKNSNAWFVKQKIEAYQHEGAGVSFLTNDRFIIQSISESTIDLYALRQEGRYTKIQSEKLKYCNNGLIRQNLSYNKKMKILTLKTGQKLFIIRFDLQNNKDQSQTKNNELLIKNVQIIDFKTLFFYRAISDDGQYLITRNQLSQSIEVRFLNKSLID</sequence>
<dbReference type="KEGG" id="ptm:GSPATT00035702001"/>
<protein>
    <submittedName>
        <fullName evidence="2">Uncharacterized protein</fullName>
    </submittedName>
</protein>
<dbReference type="OMA" id="YSIAINQ"/>
<reference evidence="2 3" key="1">
    <citation type="journal article" date="2006" name="Nature">
        <title>Global trends of whole-genome duplications revealed by the ciliate Paramecium tetraurelia.</title>
        <authorList>
            <consortium name="Genoscope"/>
            <person name="Aury J.-M."/>
            <person name="Jaillon O."/>
            <person name="Duret L."/>
            <person name="Noel B."/>
            <person name="Jubin C."/>
            <person name="Porcel B.M."/>
            <person name="Segurens B."/>
            <person name="Daubin V."/>
            <person name="Anthouard V."/>
            <person name="Aiach N."/>
            <person name="Arnaiz O."/>
            <person name="Billaut A."/>
            <person name="Beisson J."/>
            <person name="Blanc I."/>
            <person name="Bouhouche K."/>
            <person name="Camara F."/>
            <person name="Duharcourt S."/>
            <person name="Guigo R."/>
            <person name="Gogendeau D."/>
            <person name="Katinka M."/>
            <person name="Keller A.-M."/>
            <person name="Kissmehl R."/>
            <person name="Klotz C."/>
            <person name="Koll F."/>
            <person name="Le Moue A."/>
            <person name="Lepere C."/>
            <person name="Malinsky S."/>
            <person name="Nowacki M."/>
            <person name="Nowak J.K."/>
            <person name="Plattner H."/>
            <person name="Poulain J."/>
            <person name="Ruiz F."/>
            <person name="Serrano V."/>
            <person name="Zagulski M."/>
            <person name="Dessen P."/>
            <person name="Betermier M."/>
            <person name="Weissenbach J."/>
            <person name="Scarpelli C."/>
            <person name="Schachter V."/>
            <person name="Sperling L."/>
            <person name="Meyer E."/>
            <person name="Cohen J."/>
            <person name="Wincker P."/>
        </authorList>
    </citation>
    <scope>NUCLEOTIDE SEQUENCE [LARGE SCALE GENOMIC DNA]</scope>
    <source>
        <strain evidence="2 3">Stock d4-2</strain>
    </source>
</reference>
<dbReference type="PANTHER" id="PTHR19920">
    <property type="entry name" value="WD40 PROTEIN CIAO1"/>
    <property type="match status" value="1"/>
</dbReference>
<evidence type="ECO:0000313" key="3">
    <source>
        <dbReference type="Proteomes" id="UP000000600"/>
    </source>
</evidence>
<evidence type="ECO:0000256" key="1">
    <source>
        <dbReference type="PROSITE-ProRule" id="PRU00221"/>
    </source>
</evidence>
<dbReference type="EMBL" id="CT868045">
    <property type="protein sequence ID" value="CAK66573.1"/>
    <property type="molecule type" value="Genomic_DNA"/>
</dbReference>
<proteinExistence type="predicted"/>
<dbReference type="GO" id="GO:0016226">
    <property type="term" value="P:iron-sulfur cluster assembly"/>
    <property type="evidence" value="ECO:0000318"/>
    <property type="project" value="GO_Central"/>
</dbReference>
<dbReference type="AlphaFoldDB" id="A0C706"/>
<dbReference type="PROSITE" id="PS50294">
    <property type="entry name" value="WD_REPEATS_REGION"/>
    <property type="match status" value="1"/>
</dbReference>
<dbReference type="OrthoDB" id="307145at2759"/>
<gene>
    <name evidence="2" type="ORF">GSPATT00035702001</name>
</gene>
<dbReference type="Gene3D" id="2.130.10.10">
    <property type="entry name" value="YVTN repeat-like/Quinoprotein amine dehydrogenase"/>
    <property type="match status" value="1"/>
</dbReference>
<dbReference type="GO" id="GO:0097361">
    <property type="term" value="C:cytosolic [4Fe-4S] assembly targeting complex"/>
    <property type="evidence" value="ECO:0000318"/>
    <property type="project" value="GO_Central"/>
</dbReference>
<dbReference type="PANTHER" id="PTHR19920:SF0">
    <property type="entry name" value="CYTOSOLIC IRON-SULFUR PROTEIN ASSEMBLY PROTEIN CIAO1-RELATED"/>
    <property type="match status" value="1"/>
</dbReference>
<dbReference type="InterPro" id="IPR001680">
    <property type="entry name" value="WD40_rpt"/>
</dbReference>
<name>A0C706_PARTE</name>
<accession>A0C706</accession>
<dbReference type="STRING" id="5888.A0C706"/>
<organism evidence="2 3">
    <name type="scientific">Paramecium tetraurelia</name>
    <dbReference type="NCBI Taxonomy" id="5888"/>
    <lineage>
        <taxon>Eukaryota</taxon>
        <taxon>Sar</taxon>
        <taxon>Alveolata</taxon>
        <taxon>Ciliophora</taxon>
        <taxon>Intramacronucleata</taxon>
        <taxon>Oligohymenophorea</taxon>
        <taxon>Peniculida</taxon>
        <taxon>Parameciidae</taxon>
        <taxon>Paramecium</taxon>
    </lineage>
</organism>
<feature type="repeat" description="WD" evidence="1">
    <location>
        <begin position="107"/>
        <end position="149"/>
    </location>
</feature>
<evidence type="ECO:0000313" key="2">
    <source>
        <dbReference type="EMBL" id="CAK66573.1"/>
    </source>
</evidence>
<dbReference type="HOGENOM" id="CLU_019203_0_0_1"/>
<dbReference type="SMART" id="SM00320">
    <property type="entry name" value="WD40"/>
    <property type="match status" value="3"/>
</dbReference>
<keyword evidence="1" id="KW-0853">WD repeat</keyword>
<dbReference type="SUPFAM" id="SSF50978">
    <property type="entry name" value="WD40 repeat-like"/>
    <property type="match status" value="1"/>
</dbReference>